<gene>
    <name evidence="2" type="ORF">GCM10022257_24670</name>
</gene>
<evidence type="ECO:0000256" key="1">
    <source>
        <dbReference type="SAM" id="SignalP"/>
    </source>
</evidence>
<dbReference type="EMBL" id="BAABAV010000003">
    <property type="protein sequence ID" value="GAA4270366.1"/>
    <property type="molecule type" value="Genomic_DNA"/>
</dbReference>
<name>A0ABP8EDN2_9FLAO</name>
<reference evidence="3" key="1">
    <citation type="journal article" date="2019" name="Int. J. Syst. Evol. Microbiol.">
        <title>The Global Catalogue of Microorganisms (GCM) 10K type strain sequencing project: providing services to taxonomists for standard genome sequencing and annotation.</title>
        <authorList>
            <consortium name="The Broad Institute Genomics Platform"/>
            <consortium name="The Broad Institute Genome Sequencing Center for Infectious Disease"/>
            <person name="Wu L."/>
            <person name="Ma J."/>
        </authorList>
    </citation>
    <scope>NUCLEOTIDE SEQUENCE [LARGE SCALE GENOMIC DNA]</scope>
    <source>
        <strain evidence="3">JCM 17452</strain>
    </source>
</reference>
<proteinExistence type="predicted"/>
<evidence type="ECO:0000313" key="2">
    <source>
        <dbReference type="EMBL" id="GAA4270366.1"/>
    </source>
</evidence>
<feature type="chain" id="PRO_5045044568" description="LPS export ABC transporter periplasmic protein LptC" evidence="1">
    <location>
        <begin position="20"/>
        <end position="179"/>
    </location>
</feature>
<evidence type="ECO:0000313" key="3">
    <source>
        <dbReference type="Proteomes" id="UP001500027"/>
    </source>
</evidence>
<dbReference type="RefSeq" id="WP_139002754.1">
    <property type="nucleotide sequence ID" value="NZ_BAABAV010000003.1"/>
</dbReference>
<dbReference type="Proteomes" id="UP001500027">
    <property type="component" value="Unassembled WGS sequence"/>
</dbReference>
<organism evidence="2 3">
    <name type="scientific">Hyunsoonleella aestuarii</name>
    <dbReference type="NCBI Taxonomy" id="912802"/>
    <lineage>
        <taxon>Bacteria</taxon>
        <taxon>Pseudomonadati</taxon>
        <taxon>Bacteroidota</taxon>
        <taxon>Flavobacteriia</taxon>
        <taxon>Flavobacteriales</taxon>
        <taxon>Flavobacteriaceae</taxon>
    </lineage>
</organism>
<feature type="signal peptide" evidence="1">
    <location>
        <begin position="1"/>
        <end position="19"/>
    </location>
</feature>
<protein>
    <recommendedName>
        <fullName evidence="4">LPS export ABC transporter periplasmic protein LptC</fullName>
    </recommendedName>
</protein>
<evidence type="ECO:0008006" key="4">
    <source>
        <dbReference type="Google" id="ProtNLM"/>
    </source>
</evidence>
<keyword evidence="1" id="KW-0732">Signal</keyword>
<accession>A0ABP8EDN2</accession>
<sequence length="179" mass="20621">MKTLFIVLGTLLLSTINNAQNKITMSDLEPLNNSEWTGVLTYLDYQSNKLVDIETTLQIKIKDNKVISNMQYIYEPKKNNKSVVKINKNGTYYGNEKIVSNLLENNERIITTTYDGLDDSKKARIFITHTFTDKIYTVSKKVIFKASGDSLIRNTYKFKKNIRMGLQTNSLKPNKKHDL</sequence>
<comment type="caution">
    <text evidence="2">The sequence shown here is derived from an EMBL/GenBank/DDBJ whole genome shotgun (WGS) entry which is preliminary data.</text>
</comment>
<keyword evidence="3" id="KW-1185">Reference proteome</keyword>